<dbReference type="Pfam" id="PF18130">
    <property type="entry name" value="ATPgrasp_N"/>
    <property type="match status" value="1"/>
</dbReference>
<keyword evidence="7" id="KW-1185">Reference proteome</keyword>
<dbReference type="SUPFAM" id="SSF56059">
    <property type="entry name" value="Glutathione synthetase ATP-binding domain-like"/>
    <property type="match status" value="1"/>
</dbReference>
<keyword evidence="3 4" id="KW-0067">ATP-binding</keyword>
<protein>
    <recommendedName>
        <fullName evidence="5">ATP-grasp domain-containing protein</fullName>
    </recommendedName>
</protein>
<accession>A0A1T3CHZ0</accession>
<dbReference type="Gene3D" id="3.30.1490.20">
    <property type="entry name" value="ATP-grasp fold, A domain"/>
    <property type="match status" value="1"/>
</dbReference>
<evidence type="ECO:0000256" key="2">
    <source>
        <dbReference type="ARBA" id="ARBA00022741"/>
    </source>
</evidence>
<dbReference type="EMBL" id="LVVK01000017">
    <property type="protein sequence ID" value="OPB40704.1"/>
    <property type="molecule type" value="Genomic_DNA"/>
</dbReference>
<dbReference type="PANTHER" id="PTHR43585:SF2">
    <property type="entry name" value="ATP-GRASP ENZYME FSQD"/>
    <property type="match status" value="1"/>
</dbReference>
<dbReference type="InterPro" id="IPR052032">
    <property type="entry name" value="ATP-dep_AA_Ligase"/>
</dbReference>
<dbReference type="InterPro" id="IPR013815">
    <property type="entry name" value="ATP_grasp_subdomain_1"/>
</dbReference>
<dbReference type="Gene3D" id="3.30.470.20">
    <property type="entry name" value="ATP-grasp fold, B domain"/>
    <property type="match status" value="1"/>
</dbReference>
<keyword evidence="1" id="KW-0436">Ligase</keyword>
<feature type="domain" description="ATP-grasp" evidence="5">
    <location>
        <begin position="275"/>
        <end position="503"/>
    </location>
</feature>
<dbReference type="GO" id="GO:0016874">
    <property type="term" value="F:ligase activity"/>
    <property type="evidence" value="ECO:0007669"/>
    <property type="project" value="UniProtKB-KW"/>
</dbReference>
<evidence type="ECO:0000313" key="6">
    <source>
        <dbReference type="EMBL" id="OPB40704.1"/>
    </source>
</evidence>
<proteinExistence type="predicted"/>
<dbReference type="PANTHER" id="PTHR43585">
    <property type="entry name" value="FUMIPYRROLE BIOSYNTHESIS PROTEIN C"/>
    <property type="match status" value="1"/>
</dbReference>
<organism evidence="6 7">
    <name type="scientific">Trichoderma guizhouense</name>
    <dbReference type="NCBI Taxonomy" id="1491466"/>
    <lineage>
        <taxon>Eukaryota</taxon>
        <taxon>Fungi</taxon>
        <taxon>Dikarya</taxon>
        <taxon>Ascomycota</taxon>
        <taxon>Pezizomycotina</taxon>
        <taxon>Sordariomycetes</taxon>
        <taxon>Hypocreomycetidae</taxon>
        <taxon>Hypocreales</taxon>
        <taxon>Hypocreaceae</taxon>
        <taxon>Trichoderma</taxon>
    </lineage>
</organism>
<dbReference type="InterPro" id="IPR041472">
    <property type="entry name" value="BL00235/CARNS1_N"/>
</dbReference>
<dbReference type="AlphaFoldDB" id="A0A1T3CHZ0"/>
<dbReference type="GO" id="GO:0005524">
    <property type="term" value="F:ATP binding"/>
    <property type="evidence" value="ECO:0007669"/>
    <property type="project" value="UniProtKB-UniRule"/>
</dbReference>
<evidence type="ECO:0000313" key="7">
    <source>
        <dbReference type="Proteomes" id="UP000191004"/>
    </source>
</evidence>
<dbReference type="Pfam" id="PF13535">
    <property type="entry name" value="ATP-grasp_4"/>
    <property type="match status" value="1"/>
</dbReference>
<evidence type="ECO:0000256" key="3">
    <source>
        <dbReference type="ARBA" id="ARBA00022840"/>
    </source>
</evidence>
<comment type="caution">
    <text evidence="6">The sequence shown here is derived from an EMBL/GenBank/DDBJ whole genome shotgun (WGS) entry which is preliminary data.</text>
</comment>
<keyword evidence="2 4" id="KW-0547">Nucleotide-binding</keyword>
<name>A0A1T3CHZ0_9HYPO</name>
<gene>
    <name evidence="6" type="ORF">A0O28_0007840</name>
</gene>
<evidence type="ECO:0000259" key="5">
    <source>
        <dbReference type="PROSITE" id="PS50975"/>
    </source>
</evidence>
<dbReference type="Proteomes" id="UP000191004">
    <property type="component" value="Unassembled WGS sequence"/>
</dbReference>
<dbReference type="Gene3D" id="3.40.50.20">
    <property type="match status" value="1"/>
</dbReference>
<dbReference type="PROSITE" id="PS50975">
    <property type="entry name" value="ATP_GRASP"/>
    <property type="match status" value="1"/>
</dbReference>
<dbReference type="InterPro" id="IPR011761">
    <property type="entry name" value="ATP-grasp"/>
</dbReference>
<dbReference type="GO" id="GO:0046872">
    <property type="term" value="F:metal ion binding"/>
    <property type="evidence" value="ECO:0007669"/>
    <property type="project" value="InterPro"/>
</dbReference>
<evidence type="ECO:0000256" key="1">
    <source>
        <dbReference type="ARBA" id="ARBA00022598"/>
    </source>
</evidence>
<sequence length="614" mass="68086">MAYNQQHQTFSLLKIPLQKDKDALKHLTSALQHRHCSGQLIQHISALHDEPQSSTIALVGSSIDGYLVRSDIVSFRLQHVQSIPTIYDIAMPCSWMPAMPTEIQGRLPAAGDLESLLESTISIAIIQGPDQSSLDSVFTRLFEELNNRLNIPMTLTEPPVSRRICVVGGGYSYSFRADLFKGAAAVGVKLVIVDKPGHWVQVLDGNEREAFLPIDMTRDEGFSGRIVAVCRESGLEFDGITTYADDLRVPTAQAAQELGLPTDSPEAFEICTSKDKFRQHFPIQGYPSLCVSSMAEFHARADELVPHFPFIIKPRNGANSAGVSKAETLAEAESLVEATIRSGSAALVEKYIDGPEVDIDFVFIDGEVAFCDISDEPPCTAEPFGPEDAPASFIESKAIYPGILPAFEHAVLRETALAALTKLGFKHGVFHMEARVIDSSMQWSRGKDERQLPHLEKKATQKEAQPRAMLIEINPRTQGHACTAAITSCYGIDYGLLQLLLCIEDTRRARLLSVPFADLKNTCAIVECMITPREGVFRGESMFDDLRDRLPHLMEKVVDEVIFYKDGDTVKDPSKRASWLAYFTVKSEQGREDAMRIGDDIRKNLRYEIVQVLE</sequence>
<evidence type="ECO:0000256" key="4">
    <source>
        <dbReference type="PROSITE-ProRule" id="PRU00409"/>
    </source>
</evidence>
<reference evidence="6 7" key="1">
    <citation type="submission" date="2016-04" db="EMBL/GenBank/DDBJ databases">
        <title>Multiple horizontal gene transfer events from other fungi enriched the ability of the initially mycotrophic fungus Trichoderma (Ascomycota) to feed on dead plant biomass.</title>
        <authorList>
            <person name="Atanasova L."/>
            <person name="Chenthamara K."/>
            <person name="Zhang J."/>
            <person name="Grujic M."/>
            <person name="Henrissat B."/>
            <person name="Kuo A."/>
            <person name="Aertz A."/>
            <person name="Salamov A."/>
            <person name="Lipzen A."/>
            <person name="Labutti K."/>
            <person name="Barry K."/>
            <person name="Miao Y."/>
            <person name="Rahimi M.J."/>
            <person name="Shen Q."/>
            <person name="Grigoriev I.V."/>
            <person name="Kubicek C.P."/>
            <person name="Druzhinina I.S."/>
        </authorList>
    </citation>
    <scope>NUCLEOTIDE SEQUENCE [LARGE SCALE GENOMIC DNA]</scope>
    <source>
        <strain evidence="6 7">NJAU 4742</strain>
    </source>
</reference>